<dbReference type="OrthoDB" id="1363976at2"/>
<dbReference type="STRING" id="238.BBD35_00995"/>
<protein>
    <submittedName>
        <fullName evidence="2">Uncharacterized protein</fullName>
    </submittedName>
</protein>
<comment type="caution">
    <text evidence="2">The sequence shown here is derived from an EMBL/GenBank/DDBJ whole genome shotgun (WGS) entry which is preliminary data.</text>
</comment>
<evidence type="ECO:0000256" key="1">
    <source>
        <dbReference type="SAM" id="Phobius"/>
    </source>
</evidence>
<keyword evidence="1" id="KW-0812">Transmembrane</keyword>
<dbReference type="EMBL" id="MPOG01000018">
    <property type="protein sequence ID" value="OOH93393.1"/>
    <property type="molecule type" value="Genomic_DNA"/>
</dbReference>
<gene>
    <name evidence="2" type="ORF">BMF97_15670</name>
</gene>
<keyword evidence="1" id="KW-0472">Membrane</keyword>
<dbReference type="AlphaFoldDB" id="A0A1T3I118"/>
<accession>A0A1T3I118</accession>
<organism evidence="2 3">
    <name type="scientific">Elizabethkingia meningoseptica</name>
    <name type="common">Chryseobacterium meningosepticum</name>
    <dbReference type="NCBI Taxonomy" id="238"/>
    <lineage>
        <taxon>Bacteria</taxon>
        <taxon>Pseudomonadati</taxon>
        <taxon>Bacteroidota</taxon>
        <taxon>Flavobacteriia</taxon>
        <taxon>Flavobacteriales</taxon>
        <taxon>Weeksellaceae</taxon>
        <taxon>Elizabethkingia</taxon>
    </lineage>
</organism>
<keyword evidence="3" id="KW-1185">Reference proteome</keyword>
<sequence>MINISLQRPIILGKLTFKNHIMKYLYSILAIFCLSLTLFGQKQTTLKTETKEIESGKITKKYVDGKLDSFTVDMFAVNYGNTLLFSKTDHLISIKDAQNPDAVITIYLKNKKYTTELNMKNKQLMYIEYIDLDLNNLPPNSIISAQYAHRKTESFISKNNIEDGRGLDKVFKLFWRMDKKANLTNIDAIFNALADDFSQEDALLKIYYGKYAEKHEPLPVVYLNTDNAGKIKKGIMWTETKSQNGKYSIYSNGKVIKSGDQSLEGFQKVFIDYMEKM</sequence>
<dbReference type="eggNOG" id="ENOG5032VRW">
    <property type="taxonomic scope" value="Bacteria"/>
</dbReference>
<feature type="transmembrane region" description="Helical" evidence="1">
    <location>
        <begin position="21"/>
        <end position="40"/>
    </location>
</feature>
<proteinExistence type="predicted"/>
<name>A0A1T3I118_ELIME</name>
<evidence type="ECO:0000313" key="3">
    <source>
        <dbReference type="Proteomes" id="UP000188947"/>
    </source>
</evidence>
<dbReference type="Proteomes" id="UP000188947">
    <property type="component" value="Unassembled WGS sequence"/>
</dbReference>
<reference evidence="2 3" key="1">
    <citation type="submission" date="2016-11" db="EMBL/GenBank/DDBJ databases">
        <title>Genome sequence and comparative genomic analysis of clinical strain Elizabethkingia meningoseptica 61421 PRCM.</title>
        <authorList>
            <person name="Wang M."/>
            <person name="Hu S."/>
            <person name="Cao L."/>
            <person name="Jiang T."/>
            <person name="Zhou Y."/>
            <person name="Ming D."/>
        </authorList>
    </citation>
    <scope>NUCLEOTIDE SEQUENCE [LARGE SCALE GENOMIC DNA]</scope>
    <source>
        <strain evidence="2 3">61421 PRCM</strain>
    </source>
</reference>
<keyword evidence="1" id="KW-1133">Transmembrane helix</keyword>
<evidence type="ECO:0000313" key="2">
    <source>
        <dbReference type="EMBL" id="OOH93393.1"/>
    </source>
</evidence>